<organism evidence="3 4">
    <name type="scientific">Paenibacillus alginolyticus</name>
    <dbReference type="NCBI Taxonomy" id="59839"/>
    <lineage>
        <taxon>Bacteria</taxon>
        <taxon>Bacillati</taxon>
        <taxon>Bacillota</taxon>
        <taxon>Bacilli</taxon>
        <taxon>Bacillales</taxon>
        <taxon>Paenibacillaceae</taxon>
        <taxon>Paenibacillus</taxon>
    </lineage>
</organism>
<accession>A0ABT4GJ20</accession>
<feature type="coiled-coil region" evidence="1">
    <location>
        <begin position="4"/>
        <end position="56"/>
    </location>
</feature>
<dbReference type="RefSeq" id="WP_036633410.1">
    <property type="nucleotide sequence ID" value="NZ_JAMDMW010000156.1"/>
</dbReference>
<protein>
    <recommendedName>
        <fullName evidence="5">AMP-dependent synthetase and ligase</fullName>
    </recommendedName>
</protein>
<evidence type="ECO:0000256" key="1">
    <source>
        <dbReference type="SAM" id="Coils"/>
    </source>
</evidence>
<evidence type="ECO:0000256" key="2">
    <source>
        <dbReference type="SAM" id="MobiDB-lite"/>
    </source>
</evidence>
<comment type="caution">
    <text evidence="3">The sequence shown here is derived from an EMBL/GenBank/DDBJ whole genome shotgun (WGS) entry which is preliminary data.</text>
</comment>
<evidence type="ECO:0000313" key="3">
    <source>
        <dbReference type="EMBL" id="MCY9696199.1"/>
    </source>
</evidence>
<evidence type="ECO:0000313" key="4">
    <source>
        <dbReference type="Proteomes" id="UP001527099"/>
    </source>
</evidence>
<keyword evidence="1" id="KW-0175">Coiled coil</keyword>
<dbReference type="EMBL" id="JAMDMX010000091">
    <property type="protein sequence ID" value="MCY9696199.1"/>
    <property type="molecule type" value="Genomic_DNA"/>
</dbReference>
<name>A0ABT4GJ20_9BACL</name>
<sequence length="118" mass="13780">MYQNQNMNNQFQQTQGIIAQLINQTQQSSQMYQQMLQQEQQNAMRLEELAQREQQAVQIIQSALHGHQMAIQQLQHVSQLCRQLEQTAQSSFQSPNMQQPQQLTNYANSYGSSFRGYQ</sequence>
<reference evidence="3 4" key="1">
    <citation type="submission" date="2022-05" db="EMBL/GenBank/DDBJ databases">
        <title>Genome Sequencing of Bee-Associated Microbes.</title>
        <authorList>
            <person name="Dunlap C."/>
        </authorList>
    </citation>
    <scope>NUCLEOTIDE SEQUENCE [LARGE SCALE GENOMIC DNA]</scope>
    <source>
        <strain evidence="3 4">NRRL B-14421</strain>
    </source>
</reference>
<evidence type="ECO:0008006" key="5">
    <source>
        <dbReference type="Google" id="ProtNLM"/>
    </source>
</evidence>
<feature type="region of interest" description="Disordered" evidence="2">
    <location>
        <begin position="88"/>
        <end position="118"/>
    </location>
</feature>
<feature type="compositionally biased region" description="Polar residues" evidence="2">
    <location>
        <begin position="88"/>
        <end position="112"/>
    </location>
</feature>
<dbReference type="Proteomes" id="UP001527099">
    <property type="component" value="Unassembled WGS sequence"/>
</dbReference>
<keyword evidence="4" id="KW-1185">Reference proteome</keyword>
<gene>
    <name evidence="3" type="ORF">M5X19_25355</name>
</gene>
<proteinExistence type="predicted"/>